<dbReference type="PRINTS" id="PR01950">
    <property type="entry name" value="LANCSUPER"/>
</dbReference>
<sequence>IAVDMALKHIPNNLPLQSLEHEPLELMKSSLEHILETTPPQPTYRDPEHHGGFTRGPTGTSLLFFRLAALYPDVQVAGRSLMHWAERYLEGDRGELALANRVGIGCEKLAYEALKACVSKDENDVRAFLSNMPTVAGPCPDSERDPFVSEMWQGRAGTLYCMRLMRHHLPESAALLEGPIAQVSDKIMADSIDEGEGGWLCHHHELLGAAHGDMGIITQVVLTTPSLAPRLAPKLRALLSLQVDGNWPIGKGLDETRHPRLMQWCHGAPGFVVSLHAIRPHFPELRDQIDVAIAEGEEAIWKLGLLRKEPSLCHGLFGNALNLPRGPRREHFLSLATVEAIGKARSADPKVFQPADYGRDMALLFKYHSSAAWAWAVCEWENPPLIAYTDV</sequence>
<feature type="non-terminal residue" evidence="2">
    <location>
        <position position="1"/>
    </location>
</feature>
<dbReference type="EMBL" id="JAIWOZ010000004">
    <property type="protein sequence ID" value="KAH6605597.1"/>
    <property type="molecule type" value="Genomic_DNA"/>
</dbReference>
<dbReference type="InterPro" id="IPR007822">
    <property type="entry name" value="LANC-like"/>
</dbReference>
<dbReference type="PANTHER" id="PTHR12736:SF7">
    <property type="entry name" value="LANC-LIKE PROTEIN 3"/>
    <property type="match status" value="1"/>
</dbReference>
<dbReference type="GO" id="GO:0031179">
    <property type="term" value="P:peptide modification"/>
    <property type="evidence" value="ECO:0007669"/>
    <property type="project" value="InterPro"/>
</dbReference>
<dbReference type="CDD" id="cd04794">
    <property type="entry name" value="euk_LANCL"/>
    <property type="match status" value="1"/>
</dbReference>
<dbReference type="GO" id="GO:0046872">
    <property type="term" value="F:metal ion binding"/>
    <property type="evidence" value="ECO:0007669"/>
    <property type="project" value="UniProtKB-KW"/>
</dbReference>
<dbReference type="InterPro" id="IPR012341">
    <property type="entry name" value="6hp_glycosidase-like_sf"/>
</dbReference>
<comment type="caution">
    <text evidence="2">The sequence shown here is derived from an EMBL/GenBank/DDBJ whole genome shotgun (WGS) entry which is preliminary data.</text>
</comment>
<evidence type="ECO:0000313" key="2">
    <source>
        <dbReference type="EMBL" id="KAH6605597.1"/>
    </source>
</evidence>
<dbReference type="Proteomes" id="UP000827724">
    <property type="component" value="Unassembled WGS sequence"/>
</dbReference>
<gene>
    <name evidence="2" type="ORF">Trco_004750</name>
</gene>
<dbReference type="SMART" id="SM01260">
    <property type="entry name" value="LANC_like"/>
    <property type="match status" value="1"/>
</dbReference>
<dbReference type="Gene3D" id="1.50.10.10">
    <property type="match status" value="1"/>
</dbReference>
<proteinExistence type="predicted"/>
<dbReference type="SUPFAM" id="SSF158745">
    <property type="entry name" value="LanC-like"/>
    <property type="match status" value="1"/>
</dbReference>
<dbReference type="GO" id="GO:0005886">
    <property type="term" value="C:plasma membrane"/>
    <property type="evidence" value="ECO:0007669"/>
    <property type="project" value="TreeGrafter"/>
</dbReference>
<accession>A0A9P8QN77</accession>
<evidence type="ECO:0000313" key="3">
    <source>
        <dbReference type="Proteomes" id="UP000827724"/>
    </source>
</evidence>
<dbReference type="AlphaFoldDB" id="A0A9P8QN77"/>
<keyword evidence="3" id="KW-1185">Reference proteome</keyword>
<dbReference type="Pfam" id="PF05147">
    <property type="entry name" value="LANC_like"/>
    <property type="match status" value="1"/>
</dbReference>
<keyword evidence="1" id="KW-0479">Metal-binding</keyword>
<organism evidence="2 3">
    <name type="scientific">Trichoderma cornu-damae</name>
    <dbReference type="NCBI Taxonomy" id="654480"/>
    <lineage>
        <taxon>Eukaryota</taxon>
        <taxon>Fungi</taxon>
        <taxon>Dikarya</taxon>
        <taxon>Ascomycota</taxon>
        <taxon>Pezizomycotina</taxon>
        <taxon>Sordariomycetes</taxon>
        <taxon>Hypocreomycetidae</taxon>
        <taxon>Hypocreales</taxon>
        <taxon>Hypocreaceae</taxon>
        <taxon>Trichoderma</taxon>
    </lineage>
</organism>
<reference evidence="2" key="1">
    <citation type="submission" date="2021-08" db="EMBL/GenBank/DDBJ databases">
        <title>Chromosome-Level Trichoderma cornu-damae using Hi-C Data.</title>
        <authorList>
            <person name="Kim C.S."/>
        </authorList>
    </citation>
    <scope>NUCLEOTIDE SEQUENCE</scope>
    <source>
        <strain evidence="2">KA19-0412C</strain>
    </source>
</reference>
<protein>
    <submittedName>
        <fullName evidence="2">Uncharacterized protein</fullName>
    </submittedName>
</protein>
<feature type="binding site" evidence="1">
    <location>
        <position position="313"/>
    </location>
    <ligand>
        <name>Zn(2+)</name>
        <dbReference type="ChEBI" id="CHEBI:29105"/>
    </ligand>
</feature>
<keyword evidence="1" id="KW-0862">Zinc</keyword>
<dbReference type="GO" id="GO:0005975">
    <property type="term" value="P:carbohydrate metabolic process"/>
    <property type="evidence" value="ECO:0007669"/>
    <property type="project" value="InterPro"/>
</dbReference>
<name>A0A9P8QN77_9HYPO</name>
<dbReference type="OrthoDB" id="10257263at2759"/>
<feature type="binding site" evidence="1">
    <location>
        <position position="265"/>
    </location>
    <ligand>
        <name>Zn(2+)</name>
        <dbReference type="ChEBI" id="CHEBI:29105"/>
    </ligand>
</feature>
<evidence type="ECO:0000256" key="1">
    <source>
        <dbReference type="PIRSR" id="PIRSR607822-1"/>
    </source>
</evidence>
<feature type="binding site" evidence="1">
    <location>
        <position position="314"/>
    </location>
    <ligand>
        <name>Zn(2+)</name>
        <dbReference type="ChEBI" id="CHEBI:29105"/>
    </ligand>
</feature>
<dbReference type="PANTHER" id="PTHR12736">
    <property type="entry name" value="LANC-LIKE PROTEIN"/>
    <property type="match status" value="1"/>
</dbReference>